<feature type="signal peptide" evidence="1">
    <location>
        <begin position="1"/>
        <end position="22"/>
    </location>
</feature>
<reference evidence="2 3" key="1">
    <citation type="submission" date="2024-08" db="EMBL/GenBank/DDBJ databases">
        <authorList>
            <person name="Cucini C."/>
            <person name="Frati F."/>
        </authorList>
    </citation>
    <scope>NUCLEOTIDE SEQUENCE [LARGE SCALE GENOMIC DNA]</scope>
</reference>
<evidence type="ECO:0008006" key="4">
    <source>
        <dbReference type="Google" id="ProtNLM"/>
    </source>
</evidence>
<accession>A0ABP1Q310</accession>
<evidence type="ECO:0000256" key="1">
    <source>
        <dbReference type="SAM" id="SignalP"/>
    </source>
</evidence>
<dbReference type="EMBL" id="CAXLJM020000019">
    <property type="protein sequence ID" value="CAL8085713.1"/>
    <property type="molecule type" value="Genomic_DNA"/>
</dbReference>
<organism evidence="2 3">
    <name type="scientific">Orchesella dallaii</name>
    <dbReference type="NCBI Taxonomy" id="48710"/>
    <lineage>
        <taxon>Eukaryota</taxon>
        <taxon>Metazoa</taxon>
        <taxon>Ecdysozoa</taxon>
        <taxon>Arthropoda</taxon>
        <taxon>Hexapoda</taxon>
        <taxon>Collembola</taxon>
        <taxon>Entomobryomorpha</taxon>
        <taxon>Entomobryoidea</taxon>
        <taxon>Orchesellidae</taxon>
        <taxon>Orchesellinae</taxon>
        <taxon>Orchesella</taxon>
    </lineage>
</organism>
<proteinExistence type="predicted"/>
<name>A0ABP1Q310_9HEXA</name>
<protein>
    <recommendedName>
        <fullName evidence="4">EB domain-containing protein</fullName>
    </recommendedName>
</protein>
<feature type="chain" id="PRO_5046924980" description="EB domain-containing protein" evidence="1">
    <location>
        <begin position="23"/>
        <end position="143"/>
    </location>
</feature>
<keyword evidence="3" id="KW-1185">Reference proteome</keyword>
<keyword evidence="1" id="KW-0732">Signal</keyword>
<evidence type="ECO:0000313" key="3">
    <source>
        <dbReference type="Proteomes" id="UP001642540"/>
    </source>
</evidence>
<comment type="caution">
    <text evidence="2">The sequence shown here is derived from an EMBL/GenBank/DDBJ whole genome shotgun (WGS) entry which is preliminary data.</text>
</comment>
<dbReference type="Proteomes" id="UP001642540">
    <property type="component" value="Unassembled WGS sequence"/>
</dbReference>
<evidence type="ECO:0000313" key="2">
    <source>
        <dbReference type="EMBL" id="CAL8085713.1"/>
    </source>
</evidence>
<gene>
    <name evidence="2" type="ORF">ODALV1_LOCUS6204</name>
</gene>
<sequence length="143" mass="14900">MTSSSAAFGIILLVSFIALVSTDTIKKRIVNVDIGGHCALGAAPVGPGGSWQVVEKDVEKVCAQGTTCRKGACNCDDLPDGTVTGLSSDAEGNRACRHVAGQKCAADGDCFQDVQCLEGVCTCDKSKKDFYCVDAKNDVYILS</sequence>